<dbReference type="Proteomes" id="UP001595647">
    <property type="component" value="Unassembled WGS sequence"/>
</dbReference>
<evidence type="ECO:0000313" key="2">
    <source>
        <dbReference type="EMBL" id="MFC3165748.1"/>
    </source>
</evidence>
<dbReference type="EMBL" id="JBHRTG010000019">
    <property type="protein sequence ID" value="MFC3165748.1"/>
    <property type="molecule type" value="Genomic_DNA"/>
</dbReference>
<dbReference type="RefSeq" id="WP_244658861.1">
    <property type="nucleotide sequence ID" value="NZ_CP059897.1"/>
</dbReference>
<sequence>MPEIFIELHGVVDDRRAKGERSAEFLLLGSASLDLIQKASETLAGRIIYLEMPPIMVEEGLDAGTMLVNAQGSTLNGARLAQEIGVSAQMINRYVDFLVDLMLVRRLLP</sequence>
<dbReference type="PANTHER" id="PTHR43566">
    <property type="entry name" value="CONSERVED PROTEIN"/>
    <property type="match status" value="1"/>
</dbReference>
<dbReference type="InterPro" id="IPR041682">
    <property type="entry name" value="AAA_14"/>
</dbReference>
<dbReference type="Pfam" id="PF13173">
    <property type="entry name" value="AAA_14"/>
    <property type="match status" value="1"/>
</dbReference>
<feature type="domain" description="AAA" evidence="1">
    <location>
        <begin position="3"/>
        <end position="59"/>
    </location>
</feature>
<comment type="caution">
    <text evidence="2">The sequence shown here is derived from an EMBL/GenBank/DDBJ whole genome shotgun (WGS) entry which is preliminary data.</text>
</comment>
<evidence type="ECO:0000313" key="3">
    <source>
        <dbReference type="Proteomes" id="UP001595647"/>
    </source>
</evidence>
<gene>
    <name evidence="2" type="ORF">ACFOHV_20905</name>
</gene>
<keyword evidence="3" id="KW-1185">Reference proteome</keyword>
<name>A0ABV7I557_9HYPH</name>
<evidence type="ECO:0000259" key="1">
    <source>
        <dbReference type="Pfam" id="PF13173"/>
    </source>
</evidence>
<dbReference type="PANTHER" id="PTHR43566:SF2">
    <property type="entry name" value="DUF4143 DOMAIN-CONTAINING PROTEIN"/>
    <property type="match status" value="1"/>
</dbReference>
<accession>A0ABV7I557</accession>
<protein>
    <recommendedName>
        <fullName evidence="1">AAA domain-containing protein</fullName>
    </recommendedName>
</protein>
<organism evidence="2 3">
    <name type="scientific">Ciceribacter thiooxidans</name>
    <dbReference type="NCBI Taxonomy" id="1969821"/>
    <lineage>
        <taxon>Bacteria</taxon>
        <taxon>Pseudomonadati</taxon>
        <taxon>Pseudomonadota</taxon>
        <taxon>Alphaproteobacteria</taxon>
        <taxon>Hyphomicrobiales</taxon>
        <taxon>Rhizobiaceae</taxon>
        <taxon>Ciceribacter</taxon>
    </lineage>
</organism>
<reference evidence="3" key="1">
    <citation type="journal article" date="2019" name="Int. J. Syst. Evol. Microbiol.">
        <title>The Global Catalogue of Microorganisms (GCM) 10K type strain sequencing project: providing services to taxonomists for standard genome sequencing and annotation.</title>
        <authorList>
            <consortium name="The Broad Institute Genomics Platform"/>
            <consortium name="The Broad Institute Genome Sequencing Center for Infectious Disease"/>
            <person name="Wu L."/>
            <person name="Ma J."/>
        </authorList>
    </citation>
    <scope>NUCLEOTIDE SEQUENCE [LARGE SCALE GENOMIC DNA]</scope>
    <source>
        <strain evidence="3">KCTC 52231</strain>
    </source>
</reference>
<proteinExistence type="predicted"/>